<name>A0ACB9GKA6_9ASTR</name>
<comment type="caution">
    <text evidence="1">The sequence shown here is derived from an EMBL/GenBank/DDBJ whole genome shotgun (WGS) entry which is preliminary data.</text>
</comment>
<proteinExistence type="predicted"/>
<sequence>MHRVADPRGRAAQVPEPVYNGRPPLHKLLLSDAEVSLPCSEGAKAGGENREGYLCLGVQTNSRSELADGHVELPPAWRQQLLQPLADPQLAPKRDGGGVGEYGRNDGRVMCDGEKWKNVLSVLPKYGGGGGG</sequence>
<accession>A0ACB9GKA6</accession>
<dbReference type="EMBL" id="CM042031">
    <property type="protein sequence ID" value="KAI3783526.1"/>
    <property type="molecule type" value="Genomic_DNA"/>
</dbReference>
<dbReference type="Proteomes" id="UP001056120">
    <property type="component" value="Linkage Group LG14"/>
</dbReference>
<evidence type="ECO:0000313" key="1">
    <source>
        <dbReference type="EMBL" id="KAI3783526.1"/>
    </source>
</evidence>
<protein>
    <submittedName>
        <fullName evidence="1">Uncharacterized protein</fullName>
    </submittedName>
</protein>
<keyword evidence="2" id="KW-1185">Reference proteome</keyword>
<reference evidence="1 2" key="2">
    <citation type="journal article" date="2022" name="Mol. Ecol. Resour.">
        <title>The genomes of chicory, endive, great burdock and yacon provide insights into Asteraceae paleo-polyploidization history and plant inulin production.</title>
        <authorList>
            <person name="Fan W."/>
            <person name="Wang S."/>
            <person name="Wang H."/>
            <person name="Wang A."/>
            <person name="Jiang F."/>
            <person name="Liu H."/>
            <person name="Zhao H."/>
            <person name="Xu D."/>
            <person name="Zhang Y."/>
        </authorList>
    </citation>
    <scope>NUCLEOTIDE SEQUENCE [LARGE SCALE GENOMIC DNA]</scope>
    <source>
        <strain evidence="2">cv. Yunnan</strain>
        <tissue evidence="1">Leaves</tissue>
    </source>
</reference>
<gene>
    <name evidence="1" type="ORF">L1987_42610</name>
</gene>
<reference evidence="2" key="1">
    <citation type="journal article" date="2022" name="Mol. Ecol. Resour.">
        <title>The genomes of chicory, endive, great burdock and yacon provide insights into Asteraceae palaeo-polyploidization history and plant inulin production.</title>
        <authorList>
            <person name="Fan W."/>
            <person name="Wang S."/>
            <person name="Wang H."/>
            <person name="Wang A."/>
            <person name="Jiang F."/>
            <person name="Liu H."/>
            <person name="Zhao H."/>
            <person name="Xu D."/>
            <person name="Zhang Y."/>
        </authorList>
    </citation>
    <scope>NUCLEOTIDE SEQUENCE [LARGE SCALE GENOMIC DNA]</scope>
    <source>
        <strain evidence="2">cv. Yunnan</strain>
    </source>
</reference>
<organism evidence="1 2">
    <name type="scientific">Smallanthus sonchifolius</name>
    <dbReference type="NCBI Taxonomy" id="185202"/>
    <lineage>
        <taxon>Eukaryota</taxon>
        <taxon>Viridiplantae</taxon>
        <taxon>Streptophyta</taxon>
        <taxon>Embryophyta</taxon>
        <taxon>Tracheophyta</taxon>
        <taxon>Spermatophyta</taxon>
        <taxon>Magnoliopsida</taxon>
        <taxon>eudicotyledons</taxon>
        <taxon>Gunneridae</taxon>
        <taxon>Pentapetalae</taxon>
        <taxon>asterids</taxon>
        <taxon>campanulids</taxon>
        <taxon>Asterales</taxon>
        <taxon>Asteraceae</taxon>
        <taxon>Asteroideae</taxon>
        <taxon>Heliantheae alliance</taxon>
        <taxon>Millerieae</taxon>
        <taxon>Smallanthus</taxon>
    </lineage>
</organism>
<evidence type="ECO:0000313" key="2">
    <source>
        <dbReference type="Proteomes" id="UP001056120"/>
    </source>
</evidence>